<accession>A0ABT9VP59</accession>
<dbReference type="InterPro" id="IPR046834">
    <property type="entry name" value="ABC_ATPase_C"/>
</dbReference>
<organism evidence="4 5">
    <name type="scientific">Aeribacillus alveayuensis</name>
    <dbReference type="NCBI Taxonomy" id="279215"/>
    <lineage>
        <taxon>Bacteria</taxon>
        <taxon>Bacillati</taxon>
        <taxon>Bacillota</taxon>
        <taxon>Bacilli</taxon>
        <taxon>Bacillales</taxon>
        <taxon>Bacillaceae</taxon>
        <taxon>Aeribacillus</taxon>
    </lineage>
</organism>
<dbReference type="InterPro" id="IPR046833">
    <property type="entry name" value="ABC_N"/>
</dbReference>
<dbReference type="InterPro" id="IPR019195">
    <property type="entry name" value="ABC_ATPase_put"/>
</dbReference>
<dbReference type="Proteomes" id="UP001225646">
    <property type="component" value="Unassembled WGS sequence"/>
</dbReference>
<dbReference type="SUPFAM" id="SSF52540">
    <property type="entry name" value="P-loop containing nucleoside triphosphate hydrolases"/>
    <property type="match status" value="1"/>
</dbReference>
<evidence type="ECO:0000259" key="1">
    <source>
        <dbReference type="Pfam" id="PF09818"/>
    </source>
</evidence>
<dbReference type="PANTHER" id="PTHR38149">
    <property type="entry name" value="ATPASE"/>
    <property type="match status" value="1"/>
</dbReference>
<keyword evidence="5" id="KW-1185">Reference proteome</keyword>
<comment type="caution">
    <text evidence="4">The sequence shown here is derived from an EMBL/GenBank/DDBJ whole genome shotgun (WGS) entry which is preliminary data.</text>
</comment>
<dbReference type="Pfam" id="PF21117">
    <property type="entry name" value="MRB1590_C"/>
    <property type="match status" value="1"/>
</dbReference>
<dbReference type="RefSeq" id="WP_419152075.1">
    <property type="nucleotide sequence ID" value="NZ_JAUSTR010000006.1"/>
</dbReference>
<dbReference type="Pfam" id="PF09818">
    <property type="entry name" value="ABC_ATPase"/>
    <property type="match status" value="1"/>
</dbReference>
<evidence type="ECO:0000259" key="3">
    <source>
        <dbReference type="Pfam" id="PF21117"/>
    </source>
</evidence>
<evidence type="ECO:0000259" key="2">
    <source>
        <dbReference type="Pfam" id="PF20446"/>
    </source>
</evidence>
<name>A0ABT9VP59_9BACI</name>
<proteinExistence type="predicted"/>
<dbReference type="EMBL" id="JAUSTR010000006">
    <property type="protein sequence ID" value="MDQ0162738.1"/>
    <property type="molecule type" value="Genomic_DNA"/>
</dbReference>
<dbReference type="PANTHER" id="PTHR38149:SF1">
    <property type="entry name" value="ATPASE"/>
    <property type="match status" value="1"/>
</dbReference>
<sequence length="566" mass="64284">MERLRKTLKKIDQKGYKAYKEIQGKYQFSSFTLFIDHVQGDPFASPSKIRVVVPRNRTEIKAKWTDQKYRKICCEDFIARKVHKELIGLQNRIKGSGKSGVIMIDRPNQKVIERTAVQISDQFITICLSVGLPAHGRRILGKEAEKIFFCIIPEMLKKSVYDIREKDIQRSVYLMDQQQTIRKYMKKNGLISFIANGAILPRESGISDKPLKKGVIPFRSPKELEISIPVPHRNTPITGMAIRKGITLIVGGGYHGKSTLLKAIEQGVYNHIEGDGREFVLTDETAVKIRAEDGRSISKVDISPFIGKLPYGKDTKYFTTENASGSTSQAANIIEMMEAGAKTLLIDEDTSATNFMIRDFLMQELIAKKSEPITPFIDKVDLLKQDYDISTILVMGGSGDYFRVADCVIKVEEYLPYDVTKEAKRIAKANPISRKNEGGHQFGIIQERIPLANSLNAQKGNKHKINVRGRYHIQYGKSDIHLLHVEQLIDDSQTRMIAEILFYLERNNILSKKMNVQQILNFIEEKIEKEGLNSISSHKGHPGELARPRRYEIAAAFNRLRTLKCI</sequence>
<dbReference type="InterPro" id="IPR049069">
    <property type="entry name" value="MRB1590-like_C"/>
</dbReference>
<feature type="domain" description="MRB1590-like C-terminal" evidence="3">
    <location>
        <begin position="464"/>
        <end position="565"/>
    </location>
</feature>
<dbReference type="Pfam" id="PF20446">
    <property type="entry name" value="ABC_N"/>
    <property type="match status" value="1"/>
</dbReference>
<dbReference type="InterPro" id="IPR027417">
    <property type="entry name" value="P-loop_NTPase"/>
</dbReference>
<reference evidence="4 5" key="1">
    <citation type="submission" date="2023-07" db="EMBL/GenBank/DDBJ databases">
        <title>Genomic Encyclopedia of Type Strains, Phase IV (KMG-IV): sequencing the most valuable type-strain genomes for metagenomic binning, comparative biology and taxonomic classification.</title>
        <authorList>
            <person name="Goeker M."/>
        </authorList>
    </citation>
    <scope>NUCLEOTIDE SEQUENCE [LARGE SCALE GENOMIC DNA]</scope>
    <source>
        <strain evidence="4 5">DSM 19092</strain>
    </source>
</reference>
<evidence type="ECO:0000313" key="4">
    <source>
        <dbReference type="EMBL" id="MDQ0162738.1"/>
    </source>
</evidence>
<feature type="domain" description="ATPase of the ABC class C-terminal" evidence="1">
    <location>
        <begin position="165"/>
        <end position="447"/>
    </location>
</feature>
<protein>
    <submittedName>
        <fullName evidence="4">ABC-class ATPase</fullName>
    </submittedName>
</protein>
<evidence type="ECO:0000313" key="5">
    <source>
        <dbReference type="Proteomes" id="UP001225646"/>
    </source>
</evidence>
<gene>
    <name evidence="4" type="ORF">J2S06_001815</name>
</gene>
<feature type="domain" description="ATPase of the ABC class N-terminal" evidence="2">
    <location>
        <begin position="1"/>
        <end position="161"/>
    </location>
</feature>